<dbReference type="STRING" id="549386.SAMN02927923_02902"/>
<dbReference type="EMBL" id="FMVJ01000008">
    <property type="protein sequence ID" value="SCY93199.1"/>
    <property type="molecule type" value="Genomic_DNA"/>
</dbReference>
<protein>
    <submittedName>
        <fullName evidence="1">Phosphonate transport system substrate-binding protein</fullName>
    </submittedName>
</protein>
<dbReference type="PANTHER" id="PTHR35841">
    <property type="entry name" value="PHOSPHONATES-BINDING PERIPLASMIC PROTEIN"/>
    <property type="match status" value="1"/>
</dbReference>
<dbReference type="AlphaFoldDB" id="A0A1G5K011"/>
<reference evidence="1 2" key="1">
    <citation type="submission" date="2016-10" db="EMBL/GenBank/DDBJ databases">
        <authorList>
            <person name="de Groot N.N."/>
        </authorList>
    </citation>
    <scope>NUCLEOTIDE SEQUENCE [LARGE SCALE GENOMIC DNA]</scope>
    <source>
        <strain evidence="1 2">CGMCC 1.7666</strain>
    </source>
</reference>
<evidence type="ECO:0000313" key="1">
    <source>
        <dbReference type="EMBL" id="SCY93199.1"/>
    </source>
</evidence>
<accession>A0A1G5K011</accession>
<dbReference type="PANTHER" id="PTHR35841:SF1">
    <property type="entry name" value="PHOSPHONATES-BINDING PERIPLASMIC PROTEIN"/>
    <property type="match status" value="1"/>
</dbReference>
<dbReference type="Gene3D" id="3.40.190.10">
    <property type="entry name" value="Periplasmic binding protein-like II"/>
    <property type="match status" value="2"/>
</dbReference>
<dbReference type="OrthoDB" id="9802896at2"/>
<organism evidence="1 2">
    <name type="scientific">Microvirga guangxiensis</name>
    <dbReference type="NCBI Taxonomy" id="549386"/>
    <lineage>
        <taxon>Bacteria</taxon>
        <taxon>Pseudomonadati</taxon>
        <taxon>Pseudomonadota</taxon>
        <taxon>Alphaproteobacteria</taxon>
        <taxon>Hyphomicrobiales</taxon>
        <taxon>Methylobacteriaceae</taxon>
        <taxon>Microvirga</taxon>
    </lineage>
</organism>
<dbReference type="RefSeq" id="WP_091135777.1">
    <property type="nucleotide sequence ID" value="NZ_FMVJ01000008.1"/>
</dbReference>
<dbReference type="SUPFAM" id="SSF53850">
    <property type="entry name" value="Periplasmic binding protein-like II"/>
    <property type="match status" value="1"/>
</dbReference>
<dbReference type="Pfam" id="PF12974">
    <property type="entry name" value="Phosphonate-bd"/>
    <property type="match status" value="1"/>
</dbReference>
<proteinExistence type="predicted"/>
<name>A0A1G5K011_9HYPH</name>
<gene>
    <name evidence="1" type="ORF">SAMN02927923_02902</name>
</gene>
<sequence length="290" mass="31869">MGHPGQTRRDVVSCIAALCTVAGTRRAAASQPELRFGLTPVFLTSDFELLDRLRSYLEDATGIPVRLVTRRTYQEITSLLLSGQLDAAWICGFPFVANHPRLALVAVPHWQGKPLYRSYLIADRDRQVESLDDLRGDVHAFSDPDSNSGWLVTAAALARRNLSPERFFGQTIFTYGHRNVVRAVASGLAMSGSIDGYVYEVMRETEPDLIARTRIVRQSDLLGFPPVACPASAADDPRTKRLRSALVGMGDDESGRTVLRTLRLDGFAVEDPSLFDPIAAEVAILRRTAG</sequence>
<dbReference type="Proteomes" id="UP000199569">
    <property type="component" value="Unassembled WGS sequence"/>
</dbReference>
<keyword evidence="2" id="KW-1185">Reference proteome</keyword>
<dbReference type="CDD" id="cd13571">
    <property type="entry name" value="PBP2_PnhD_1"/>
    <property type="match status" value="1"/>
</dbReference>
<evidence type="ECO:0000313" key="2">
    <source>
        <dbReference type="Proteomes" id="UP000199569"/>
    </source>
</evidence>